<evidence type="ECO:0000313" key="4">
    <source>
        <dbReference type="Proteomes" id="UP001385951"/>
    </source>
</evidence>
<keyword evidence="1" id="KW-0812">Transmembrane</keyword>
<keyword evidence="4" id="KW-1185">Reference proteome</keyword>
<dbReference type="EMBL" id="JASBNA010000032">
    <property type="protein sequence ID" value="KAK7683055.1"/>
    <property type="molecule type" value="Genomic_DNA"/>
</dbReference>
<gene>
    <name evidence="3" type="ORF">QCA50_013727</name>
</gene>
<evidence type="ECO:0000313" key="3">
    <source>
        <dbReference type="EMBL" id="KAK7683055.1"/>
    </source>
</evidence>
<proteinExistence type="predicted"/>
<name>A0AAW0FP58_9APHY</name>
<dbReference type="Proteomes" id="UP001385951">
    <property type="component" value="Unassembled WGS sequence"/>
</dbReference>
<sequence length="77" mass="8956">MLPAKNLNRYTMAASLSVLYYDALLTLAAEIRVYWFRSRMTWPSVVYFINRYASLVSHIAFAVEFYASLEPQVKRGL</sequence>
<evidence type="ECO:0000256" key="1">
    <source>
        <dbReference type="SAM" id="Phobius"/>
    </source>
</evidence>
<evidence type="ECO:0000259" key="2">
    <source>
        <dbReference type="Pfam" id="PF20151"/>
    </source>
</evidence>
<protein>
    <recommendedName>
        <fullName evidence="2">DUF6533 domain-containing protein</fullName>
    </recommendedName>
</protein>
<dbReference type="AlphaFoldDB" id="A0AAW0FP58"/>
<feature type="transmembrane region" description="Helical" evidence="1">
    <location>
        <begin position="12"/>
        <end position="35"/>
    </location>
</feature>
<keyword evidence="1" id="KW-0472">Membrane</keyword>
<dbReference type="Pfam" id="PF20151">
    <property type="entry name" value="DUF6533"/>
    <property type="match status" value="1"/>
</dbReference>
<feature type="transmembrane region" description="Helical" evidence="1">
    <location>
        <begin position="47"/>
        <end position="67"/>
    </location>
</feature>
<dbReference type="InterPro" id="IPR045340">
    <property type="entry name" value="DUF6533"/>
</dbReference>
<feature type="domain" description="DUF6533" evidence="2">
    <location>
        <begin position="10"/>
        <end position="56"/>
    </location>
</feature>
<reference evidence="3 4" key="1">
    <citation type="submission" date="2022-09" db="EMBL/GenBank/DDBJ databases">
        <authorList>
            <person name="Palmer J.M."/>
        </authorList>
    </citation>
    <scope>NUCLEOTIDE SEQUENCE [LARGE SCALE GENOMIC DNA]</scope>
    <source>
        <strain evidence="3 4">DSM 7382</strain>
    </source>
</reference>
<comment type="caution">
    <text evidence="3">The sequence shown here is derived from an EMBL/GenBank/DDBJ whole genome shotgun (WGS) entry which is preliminary data.</text>
</comment>
<accession>A0AAW0FP58</accession>
<keyword evidence="1" id="KW-1133">Transmembrane helix</keyword>
<organism evidence="3 4">
    <name type="scientific">Cerrena zonata</name>
    <dbReference type="NCBI Taxonomy" id="2478898"/>
    <lineage>
        <taxon>Eukaryota</taxon>
        <taxon>Fungi</taxon>
        <taxon>Dikarya</taxon>
        <taxon>Basidiomycota</taxon>
        <taxon>Agaricomycotina</taxon>
        <taxon>Agaricomycetes</taxon>
        <taxon>Polyporales</taxon>
        <taxon>Cerrenaceae</taxon>
        <taxon>Cerrena</taxon>
    </lineage>
</organism>